<proteinExistence type="predicted"/>
<dbReference type="PANTHER" id="PTHR30006:SF2">
    <property type="entry name" value="ABC TRANSPORTER SUBSTRATE-BINDING PROTEIN"/>
    <property type="match status" value="1"/>
</dbReference>
<dbReference type="GO" id="GO:0015888">
    <property type="term" value="P:thiamine transport"/>
    <property type="evidence" value="ECO:0007669"/>
    <property type="project" value="TreeGrafter"/>
</dbReference>
<feature type="signal peptide" evidence="3">
    <location>
        <begin position="1"/>
        <end position="27"/>
    </location>
</feature>
<dbReference type="PANTHER" id="PTHR30006">
    <property type="entry name" value="THIAMINE-BINDING PERIPLASMIC PROTEIN-RELATED"/>
    <property type="match status" value="1"/>
</dbReference>
<dbReference type="GO" id="GO:0030975">
    <property type="term" value="F:thiamine binding"/>
    <property type="evidence" value="ECO:0007669"/>
    <property type="project" value="TreeGrafter"/>
</dbReference>
<keyword evidence="2" id="KW-0574">Periplasm</keyword>
<name>A0A849IGH0_9HYPH</name>
<dbReference type="AlphaFoldDB" id="A0A849IGH0"/>
<evidence type="ECO:0000256" key="3">
    <source>
        <dbReference type="SAM" id="SignalP"/>
    </source>
</evidence>
<keyword evidence="1 3" id="KW-0732">Signal</keyword>
<reference evidence="4 5" key="1">
    <citation type="submission" date="2020-04" db="EMBL/GenBank/DDBJ databases">
        <title>Enterovirga sp. isolate from soil.</title>
        <authorList>
            <person name="Chea S."/>
            <person name="Kim D.-U."/>
        </authorList>
    </citation>
    <scope>NUCLEOTIDE SEQUENCE [LARGE SCALE GENOMIC DNA]</scope>
    <source>
        <strain evidence="4 5">DB1703</strain>
    </source>
</reference>
<dbReference type="SUPFAM" id="SSF53850">
    <property type="entry name" value="Periplasmic binding protein-like II"/>
    <property type="match status" value="1"/>
</dbReference>
<dbReference type="Proteomes" id="UP000564885">
    <property type="component" value="Unassembled WGS sequence"/>
</dbReference>
<comment type="caution">
    <text evidence="4">The sequence shown here is derived from an EMBL/GenBank/DDBJ whole genome shotgun (WGS) entry which is preliminary data.</text>
</comment>
<accession>A0A849IGH0</accession>
<keyword evidence="5" id="KW-1185">Reference proteome</keyword>
<evidence type="ECO:0000256" key="1">
    <source>
        <dbReference type="ARBA" id="ARBA00022729"/>
    </source>
</evidence>
<organism evidence="4 5">
    <name type="scientific">Enterovirga aerilata</name>
    <dbReference type="NCBI Taxonomy" id="2730920"/>
    <lineage>
        <taxon>Bacteria</taxon>
        <taxon>Pseudomonadati</taxon>
        <taxon>Pseudomonadota</taxon>
        <taxon>Alphaproteobacteria</taxon>
        <taxon>Hyphomicrobiales</taxon>
        <taxon>Methylobacteriaceae</taxon>
        <taxon>Enterovirga</taxon>
    </lineage>
</organism>
<dbReference type="GO" id="GO:0030976">
    <property type="term" value="F:thiamine pyrophosphate binding"/>
    <property type="evidence" value="ECO:0007669"/>
    <property type="project" value="TreeGrafter"/>
</dbReference>
<evidence type="ECO:0000313" key="4">
    <source>
        <dbReference type="EMBL" id="NNM75270.1"/>
    </source>
</evidence>
<dbReference type="RefSeq" id="WP_171220779.1">
    <property type="nucleotide sequence ID" value="NZ_JABEPP010000008.1"/>
</dbReference>
<dbReference type="Pfam" id="PF13416">
    <property type="entry name" value="SBP_bac_8"/>
    <property type="match status" value="1"/>
</dbReference>
<sequence>MREHASRRWMAALAGACGVSLAGAASAADLTVGAFGGVWEQSLRKCTIEPWTKKTGKTVDVVLGAPVQWLNQIAASPQKPPFDVLYLPTENAFDAIERGLADKMPVEKVPNIAQLQPHFQTIGNGSGVVHNYGAMGLIYNADTVKNPPKTWKEFVDGTLAGKWKATMPNINYPSAGLTISVWRFADLYGGNIDNIQPGIDIVKKMRASGNMGLWSDPNQVLNSLKSGDIDVAMYWDGRAWAFIDEGNKEFKYYNPEPGAVTGMTWVQKIKNSNELAYDYINFGLSAEAQSCFGSAIRYGVANKDAKFDPKVAHQITKYDELVFPPFKDIPPRQAKWVEIWNKEIR</sequence>
<evidence type="ECO:0000313" key="5">
    <source>
        <dbReference type="Proteomes" id="UP000564885"/>
    </source>
</evidence>
<gene>
    <name evidence="4" type="ORF">HJG44_23200</name>
</gene>
<dbReference type="InterPro" id="IPR006059">
    <property type="entry name" value="SBP"/>
</dbReference>
<evidence type="ECO:0000256" key="2">
    <source>
        <dbReference type="ARBA" id="ARBA00022764"/>
    </source>
</evidence>
<dbReference type="EMBL" id="JABEPP010000008">
    <property type="protein sequence ID" value="NNM75270.1"/>
    <property type="molecule type" value="Genomic_DNA"/>
</dbReference>
<dbReference type="GO" id="GO:0030288">
    <property type="term" value="C:outer membrane-bounded periplasmic space"/>
    <property type="evidence" value="ECO:0007669"/>
    <property type="project" value="TreeGrafter"/>
</dbReference>
<feature type="chain" id="PRO_5032387296" evidence="3">
    <location>
        <begin position="28"/>
        <end position="345"/>
    </location>
</feature>
<dbReference type="Gene3D" id="3.40.190.10">
    <property type="entry name" value="Periplasmic binding protein-like II"/>
    <property type="match status" value="2"/>
</dbReference>
<protein>
    <submittedName>
        <fullName evidence="4">Extracellular solute-binding protein</fullName>
    </submittedName>
</protein>